<dbReference type="Pfam" id="PF00400">
    <property type="entry name" value="WD40"/>
    <property type="match status" value="3"/>
</dbReference>
<keyword evidence="9" id="KW-0906">Nuclear pore complex</keyword>
<evidence type="ECO:0000256" key="2">
    <source>
        <dbReference type="ARBA" id="ARBA00010102"/>
    </source>
</evidence>
<dbReference type="Gene3D" id="2.130.10.10">
    <property type="entry name" value="YVTN repeat-like/Quinoprotein amine dehydrogenase"/>
    <property type="match status" value="1"/>
</dbReference>
<dbReference type="Proteomes" id="UP000008983">
    <property type="component" value="Unassembled WGS sequence"/>
</dbReference>
<protein>
    <submittedName>
        <fullName evidence="11">WD repeat protein</fullName>
        <ecNumber evidence="11">2.3.1.48</ecNumber>
    </submittedName>
</protein>
<dbReference type="InterPro" id="IPR001680">
    <property type="entry name" value="WD40_rpt"/>
</dbReference>
<dbReference type="InterPro" id="IPR037363">
    <property type="entry name" value="Sec13/Seh1_fam"/>
</dbReference>
<dbReference type="PANTHER" id="PTHR11024">
    <property type="entry name" value="NUCLEAR PORE COMPLEX PROTEIN SEC13 / SEH1 FAMILY MEMBER"/>
    <property type="match status" value="1"/>
</dbReference>
<dbReference type="STRING" id="857967.G0QSJ8"/>
<keyword evidence="11" id="KW-0012">Acyltransferase</keyword>
<reference evidence="11 12" key="1">
    <citation type="submission" date="2011-07" db="EMBL/GenBank/DDBJ databases">
        <authorList>
            <person name="Coyne R."/>
            <person name="Brami D."/>
            <person name="Johnson J."/>
            <person name="Hostetler J."/>
            <person name="Hannick L."/>
            <person name="Clark T."/>
            <person name="Cassidy-Hanley D."/>
            <person name="Inman J."/>
        </authorList>
    </citation>
    <scope>NUCLEOTIDE SEQUENCE [LARGE SCALE GENOMIC DNA]</scope>
    <source>
        <strain evidence="11 12">G5</strain>
    </source>
</reference>
<dbReference type="SMART" id="SM00320">
    <property type="entry name" value="WD40"/>
    <property type="match status" value="4"/>
</dbReference>
<dbReference type="OrthoDB" id="364224at2759"/>
<evidence type="ECO:0000256" key="7">
    <source>
        <dbReference type="ARBA" id="ARBA00022927"/>
    </source>
</evidence>
<dbReference type="PANTHER" id="PTHR11024:SF2">
    <property type="entry name" value="PROTEIN SEC13 HOMOLOG"/>
    <property type="match status" value="1"/>
</dbReference>
<dbReference type="OMA" id="GSWACIS"/>
<dbReference type="GO" id="GO:0031080">
    <property type="term" value="C:nuclear pore outer ring"/>
    <property type="evidence" value="ECO:0007669"/>
    <property type="project" value="TreeGrafter"/>
</dbReference>
<dbReference type="InterPro" id="IPR015943">
    <property type="entry name" value="WD40/YVTN_repeat-like_dom_sf"/>
</dbReference>
<keyword evidence="8" id="KW-0811">Translocation</keyword>
<dbReference type="GO" id="GO:0006606">
    <property type="term" value="P:protein import into nucleus"/>
    <property type="evidence" value="ECO:0007669"/>
    <property type="project" value="TreeGrafter"/>
</dbReference>
<dbReference type="PROSITE" id="PS51257">
    <property type="entry name" value="PROKAR_LIPOPROTEIN"/>
    <property type="match status" value="1"/>
</dbReference>
<keyword evidence="10" id="KW-0539">Nucleus</keyword>
<dbReference type="SUPFAM" id="SSF50978">
    <property type="entry name" value="WD40 repeat-like"/>
    <property type="match status" value="1"/>
</dbReference>
<evidence type="ECO:0000256" key="3">
    <source>
        <dbReference type="ARBA" id="ARBA00022448"/>
    </source>
</evidence>
<dbReference type="GO" id="GO:0090114">
    <property type="term" value="P:COPII-coated vesicle budding"/>
    <property type="evidence" value="ECO:0007669"/>
    <property type="project" value="TreeGrafter"/>
</dbReference>
<comment type="subcellular location">
    <subcellularLocation>
        <location evidence="1">Nucleus</location>
        <location evidence="1">Nuclear pore complex</location>
    </subcellularLocation>
</comment>
<feature type="non-terminal residue" evidence="11">
    <location>
        <position position="274"/>
    </location>
</feature>
<comment type="similarity">
    <text evidence="2">Belongs to the WD repeat SEC13 family.</text>
</comment>
<proteinExistence type="inferred from homology"/>
<keyword evidence="5" id="KW-0677">Repeat</keyword>
<dbReference type="InterPro" id="IPR036322">
    <property type="entry name" value="WD40_repeat_dom_sf"/>
</dbReference>
<evidence type="ECO:0000313" key="12">
    <source>
        <dbReference type="Proteomes" id="UP000008983"/>
    </source>
</evidence>
<accession>G0QSJ8</accession>
<keyword evidence="6" id="KW-0509">mRNA transport</keyword>
<sequence length="274" mass="32032">MKQYNKHQGPIWKINWAHPHFGNILASCSYDKSVYYIIKIIKVNKQKKVAIHKERQTQNQPKVWETVWKREYEGSINYLQFSPYECGFNLACGSSAGKVYIITLRQQDGQLQDFQFQAHEVGINCLCWEPYKPDENLTFDLVERQINNLTKLITGSVDKSLKIWSLHIQNGQLQQNLIYEIKGIHGDWIRDIAWSPDSSNQYDIIASCSEDSIVIISKLQWDQNNRQYVNIENRIIDFVKFDGPTWRLNWNFDGSMLSISTAIQNNNNQLVVIQ</sequence>
<dbReference type="GO" id="GO:0030127">
    <property type="term" value="C:COPII vesicle coat"/>
    <property type="evidence" value="ECO:0007669"/>
    <property type="project" value="TreeGrafter"/>
</dbReference>
<dbReference type="EMBL" id="GL983812">
    <property type="protein sequence ID" value="EGR31836.1"/>
    <property type="molecule type" value="Genomic_DNA"/>
</dbReference>
<evidence type="ECO:0000313" key="11">
    <source>
        <dbReference type="EMBL" id="EGR31836.1"/>
    </source>
</evidence>
<evidence type="ECO:0000256" key="4">
    <source>
        <dbReference type="ARBA" id="ARBA00022574"/>
    </source>
</evidence>
<dbReference type="EC" id="2.3.1.48" evidence="11"/>
<evidence type="ECO:0000256" key="6">
    <source>
        <dbReference type="ARBA" id="ARBA00022816"/>
    </source>
</evidence>
<dbReference type="eggNOG" id="KOG1332">
    <property type="taxonomic scope" value="Eukaryota"/>
</dbReference>
<keyword evidence="7" id="KW-0653">Protein transport</keyword>
<evidence type="ECO:0000256" key="5">
    <source>
        <dbReference type="ARBA" id="ARBA00022737"/>
    </source>
</evidence>
<dbReference type="InParanoid" id="G0QSJ8"/>
<evidence type="ECO:0000256" key="8">
    <source>
        <dbReference type="ARBA" id="ARBA00023010"/>
    </source>
</evidence>
<dbReference type="GO" id="GO:0061733">
    <property type="term" value="F:protein-lysine-acetyltransferase activity"/>
    <property type="evidence" value="ECO:0007669"/>
    <property type="project" value="UniProtKB-EC"/>
</dbReference>
<evidence type="ECO:0000256" key="9">
    <source>
        <dbReference type="ARBA" id="ARBA00023132"/>
    </source>
</evidence>
<dbReference type="GO" id="GO:0005198">
    <property type="term" value="F:structural molecule activity"/>
    <property type="evidence" value="ECO:0007669"/>
    <property type="project" value="InterPro"/>
</dbReference>
<gene>
    <name evidence="11" type="ORF">IMG5_101500</name>
</gene>
<dbReference type="GeneID" id="14907985"/>
<dbReference type="RefSeq" id="XP_004035322.1">
    <property type="nucleotide sequence ID" value="XM_004035274.1"/>
</dbReference>
<keyword evidence="4" id="KW-0853">WD repeat</keyword>
<dbReference type="GO" id="GO:0051028">
    <property type="term" value="P:mRNA transport"/>
    <property type="evidence" value="ECO:0007669"/>
    <property type="project" value="UniProtKB-KW"/>
</dbReference>
<keyword evidence="3" id="KW-0813">Transport</keyword>
<evidence type="ECO:0000256" key="1">
    <source>
        <dbReference type="ARBA" id="ARBA00004567"/>
    </source>
</evidence>
<evidence type="ECO:0000256" key="10">
    <source>
        <dbReference type="ARBA" id="ARBA00023242"/>
    </source>
</evidence>
<keyword evidence="12" id="KW-1185">Reference proteome</keyword>
<keyword evidence="11" id="KW-0808">Transferase</keyword>
<name>G0QSJ8_ICHMU</name>
<dbReference type="AlphaFoldDB" id="G0QSJ8"/>
<organism evidence="11 12">
    <name type="scientific">Ichthyophthirius multifiliis</name>
    <name type="common">White spot disease agent</name>
    <name type="synonym">Ich</name>
    <dbReference type="NCBI Taxonomy" id="5932"/>
    <lineage>
        <taxon>Eukaryota</taxon>
        <taxon>Sar</taxon>
        <taxon>Alveolata</taxon>
        <taxon>Ciliophora</taxon>
        <taxon>Intramacronucleata</taxon>
        <taxon>Oligohymenophorea</taxon>
        <taxon>Hymenostomatida</taxon>
        <taxon>Ophryoglenina</taxon>
        <taxon>Ichthyophthirius</taxon>
    </lineage>
</organism>